<name>A0A4D9D678_9STRA</name>
<feature type="region of interest" description="Disordered" evidence="1">
    <location>
        <begin position="106"/>
        <end position="128"/>
    </location>
</feature>
<accession>A0A4D9D678</accession>
<comment type="caution">
    <text evidence="2">The sequence shown here is derived from an EMBL/GenBank/DDBJ whole genome shotgun (WGS) entry which is preliminary data.</text>
</comment>
<reference evidence="2 3" key="1">
    <citation type="submission" date="2019-01" db="EMBL/GenBank/DDBJ databases">
        <title>Nuclear Genome Assembly of the Microalgal Biofuel strain Nannochloropsis salina CCMP1776.</title>
        <authorList>
            <person name="Hovde B."/>
        </authorList>
    </citation>
    <scope>NUCLEOTIDE SEQUENCE [LARGE SCALE GENOMIC DNA]</scope>
    <source>
        <strain evidence="2 3">CCMP1776</strain>
    </source>
</reference>
<gene>
    <name evidence="2" type="ORF">NSK_003003</name>
</gene>
<evidence type="ECO:0000256" key="1">
    <source>
        <dbReference type="SAM" id="MobiDB-lite"/>
    </source>
</evidence>
<dbReference type="OrthoDB" id="10289943at2759"/>
<evidence type="ECO:0000313" key="3">
    <source>
        <dbReference type="Proteomes" id="UP000355283"/>
    </source>
</evidence>
<protein>
    <submittedName>
        <fullName evidence="2">Uncharacterized protein</fullName>
    </submittedName>
</protein>
<proteinExistence type="predicted"/>
<dbReference type="AlphaFoldDB" id="A0A4D9D678"/>
<dbReference type="Proteomes" id="UP000355283">
    <property type="component" value="Unassembled WGS sequence"/>
</dbReference>
<dbReference type="EMBL" id="SDOX01000011">
    <property type="protein sequence ID" value="TFJ85493.1"/>
    <property type="molecule type" value="Genomic_DNA"/>
</dbReference>
<sequence length="254" mass="28129">MAYVSKSHDEALEELAIRLARVEAKIVGPGNDHVLHIRASSSEGGSPERRACPRELWQRVLKASKCVEEYARRMGEKPVLNELQTELFNAPPSLSRSAFRRKGFPPASINQAAAPSDGPSVPPPSSNVLVGIPEKTTLVLAKEEETRRTLALLSEIDELKAFISGPFLEGGGHREEAALYTQLQRVERDFWDVEAVAVALAREMEEVLTVYDEVVERLSGKCVEWEGILAARWKARKSEFKARNRGKDGAKGTL</sequence>
<evidence type="ECO:0000313" key="2">
    <source>
        <dbReference type="EMBL" id="TFJ85493.1"/>
    </source>
</evidence>
<organism evidence="2 3">
    <name type="scientific">Nannochloropsis salina CCMP1776</name>
    <dbReference type="NCBI Taxonomy" id="1027361"/>
    <lineage>
        <taxon>Eukaryota</taxon>
        <taxon>Sar</taxon>
        <taxon>Stramenopiles</taxon>
        <taxon>Ochrophyta</taxon>
        <taxon>Eustigmatophyceae</taxon>
        <taxon>Eustigmatales</taxon>
        <taxon>Monodopsidaceae</taxon>
        <taxon>Microchloropsis</taxon>
        <taxon>Microchloropsis salina</taxon>
    </lineage>
</organism>
<keyword evidence="3" id="KW-1185">Reference proteome</keyword>